<proteinExistence type="inferred from homology"/>
<dbReference type="Pfam" id="PF03755">
    <property type="entry name" value="YicC-like_N"/>
    <property type="match status" value="1"/>
</dbReference>
<keyword evidence="3" id="KW-0255">Endonuclease</keyword>
<dbReference type="AlphaFoldDB" id="A0A248TCU7"/>
<protein>
    <submittedName>
        <fullName evidence="8">YicC family protein</fullName>
    </submittedName>
</protein>
<dbReference type="KEGG" id="bko:CKF48_00885"/>
<feature type="domain" description="Endoribonuclease YicC-like N-terminal" evidence="6">
    <location>
        <begin position="3"/>
        <end position="155"/>
    </location>
</feature>
<accession>A0A248TCU7</accession>
<dbReference type="GO" id="GO:0016787">
    <property type="term" value="F:hydrolase activity"/>
    <property type="evidence" value="ECO:0007669"/>
    <property type="project" value="UniProtKB-KW"/>
</dbReference>
<dbReference type="PANTHER" id="PTHR30636">
    <property type="entry name" value="UPF0701 PROTEIN YICC"/>
    <property type="match status" value="1"/>
</dbReference>
<dbReference type="Pfam" id="PF08340">
    <property type="entry name" value="YicC-like_C"/>
    <property type="match status" value="1"/>
</dbReference>
<dbReference type="Proteomes" id="UP000215137">
    <property type="component" value="Chromosome"/>
</dbReference>
<reference evidence="8 9" key="1">
    <citation type="submission" date="2017-08" db="EMBL/GenBank/DDBJ databases">
        <title>Complete Genome Sequence of Bacillus kochii Oregon-R-modENCODE STRAIN BDGP4, isolated from Drosophila melanogaster gut.</title>
        <authorList>
            <person name="Wan K.H."/>
            <person name="Yu C."/>
            <person name="Park S."/>
            <person name="Hammonds A.S."/>
            <person name="Booth B.W."/>
            <person name="Celniker S.E."/>
        </authorList>
    </citation>
    <scope>NUCLEOTIDE SEQUENCE [LARGE SCALE GENOMIC DNA]</scope>
    <source>
        <strain evidence="8 9">BDGP4</strain>
    </source>
</reference>
<keyword evidence="2" id="KW-0540">Nuclease</keyword>
<keyword evidence="9" id="KW-1185">Reference proteome</keyword>
<keyword evidence="4" id="KW-0378">Hydrolase</keyword>
<dbReference type="EMBL" id="CP022983">
    <property type="protein sequence ID" value="ASV66007.1"/>
    <property type="molecule type" value="Genomic_DNA"/>
</dbReference>
<name>A0A248TCU7_9BACI</name>
<comment type="similarity">
    <text evidence="5">Belongs to the YicC/YloC family.</text>
</comment>
<evidence type="ECO:0000256" key="4">
    <source>
        <dbReference type="ARBA" id="ARBA00022801"/>
    </source>
</evidence>
<evidence type="ECO:0000256" key="3">
    <source>
        <dbReference type="ARBA" id="ARBA00022759"/>
    </source>
</evidence>
<evidence type="ECO:0000256" key="5">
    <source>
        <dbReference type="ARBA" id="ARBA00035648"/>
    </source>
</evidence>
<sequence>MVASMTGYGQGKRQTDTFSITIEVKTVNHRFTEYFLRIPKQFLKLEDKIKKTLNQYIKRGRIEVYATIEQTGSKQKKIRVDWDLLDEFYRSMTEVKEKYKLSSEPGLKDLLNEDVFAIVEVDEEDEWLDELILEATNEAGKELQMMRLAEGKELEKDLIKQLGLLTECLNRLYDLAPNVVQQYEDRLRKRMEEYADGHIDESRIITEVAIFADKADINEELTRLASHRNQFQLTLSLEDAIGRKLDFMIQEMNREVNTIGSKANDSTIAGEVVEMKGLLEKMKEQVQNIE</sequence>
<evidence type="ECO:0000259" key="6">
    <source>
        <dbReference type="Pfam" id="PF03755"/>
    </source>
</evidence>
<dbReference type="PANTHER" id="PTHR30636:SF3">
    <property type="entry name" value="UPF0701 PROTEIN YICC"/>
    <property type="match status" value="1"/>
</dbReference>
<evidence type="ECO:0000313" key="8">
    <source>
        <dbReference type="EMBL" id="ASV66007.1"/>
    </source>
</evidence>
<evidence type="ECO:0000313" key="9">
    <source>
        <dbReference type="Proteomes" id="UP000215137"/>
    </source>
</evidence>
<feature type="domain" description="Endoribonuclease YicC-like C-terminal" evidence="7">
    <location>
        <begin position="175"/>
        <end position="290"/>
    </location>
</feature>
<organism evidence="8 9">
    <name type="scientific">Cytobacillus kochii</name>
    <dbReference type="NCBI Taxonomy" id="859143"/>
    <lineage>
        <taxon>Bacteria</taxon>
        <taxon>Bacillati</taxon>
        <taxon>Bacillota</taxon>
        <taxon>Bacilli</taxon>
        <taxon>Bacillales</taxon>
        <taxon>Bacillaceae</taxon>
        <taxon>Cytobacillus</taxon>
    </lineage>
</organism>
<gene>
    <name evidence="8" type="ORF">CKF48_00885</name>
</gene>
<dbReference type="InterPro" id="IPR005229">
    <property type="entry name" value="YicC/YloC-like"/>
</dbReference>
<dbReference type="InterPro" id="IPR013551">
    <property type="entry name" value="YicC-like_C"/>
</dbReference>
<comment type="cofactor">
    <cofactor evidence="1">
        <name>a divalent metal cation</name>
        <dbReference type="ChEBI" id="CHEBI:60240"/>
    </cofactor>
</comment>
<evidence type="ECO:0000259" key="7">
    <source>
        <dbReference type="Pfam" id="PF08340"/>
    </source>
</evidence>
<dbReference type="RefSeq" id="WP_095369582.1">
    <property type="nucleotide sequence ID" value="NZ_CP022983.1"/>
</dbReference>
<evidence type="ECO:0000256" key="1">
    <source>
        <dbReference type="ARBA" id="ARBA00001968"/>
    </source>
</evidence>
<dbReference type="InterPro" id="IPR013527">
    <property type="entry name" value="YicC-like_N"/>
</dbReference>
<dbReference type="OrthoDB" id="9771229at2"/>
<dbReference type="GO" id="GO:0004521">
    <property type="term" value="F:RNA endonuclease activity"/>
    <property type="evidence" value="ECO:0007669"/>
    <property type="project" value="InterPro"/>
</dbReference>
<evidence type="ECO:0000256" key="2">
    <source>
        <dbReference type="ARBA" id="ARBA00022722"/>
    </source>
</evidence>
<dbReference type="NCBIfam" id="TIGR00255">
    <property type="entry name" value="YicC/YloC family endoribonuclease"/>
    <property type="match status" value="1"/>
</dbReference>